<keyword evidence="4 6" id="KW-0472">Membrane</keyword>
<evidence type="ECO:0000256" key="5">
    <source>
        <dbReference type="SAM" id="MobiDB-lite"/>
    </source>
</evidence>
<dbReference type="AlphaFoldDB" id="A0A1W2H743"/>
<dbReference type="Pfam" id="PF02656">
    <property type="entry name" value="DUF202"/>
    <property type="match status" value="1"/>
</dbReference>
<evidence type="ECO:0000256" key="2">
    <source>
        <dbReference type="ARBA" id="ARBA00022692"/>
    </source>
</evidence>
<dbReference type="EMBL" id="LT838813">
    <property type="protein sequence ID" value="SMD44760.1"/>
    <property type="molecule type" value="Genomic_DNA"/>
</dbReference>
<reference evidence="9" key="1">
    <citation type="submission" date="2017-04" db="EMBL/GenBank/DDBJ databases">
        <authorList>
            <person name="Varghese N."/>
            <person name="Submissions S."/>
        </authorList>
    </citation>
    <scope>NUCLEOTIDE SEQUENCE [LARGE SCALE GENOMIC DNA]</scope>
    <source>
        <strain evidence="9">DSM 16537</strain>
    </source>
</reference>
<evidence type="ECO:0000256" key="6">
    <source>
        <dbReference type="SAM" id="Phobius"/>
    </source>
</evidence>
<gene>
    <name evidence="8" type="ORF">SAMN00777080_3391</name>
</gene>
<feature type="transmembrane region" description="Helical" evidence="6">
    <location>
        <begin position="114"/>
        <end position="135"/>
    </location>
</feature>
<feature type="transmembrane region" description="Helical" evidence="6">
    <location>
        <begin position="37"/>
        <end position="57"/>
    </location>
</feature>
<organism evidence="8 9">
    <name type="scientific">Aquiflexum balticum DSM 16537</name>
    <dbReference type="NCBI Taxonomy" id="758820"/>
    <lineage>
        <taxon>Bacteria</taxon>
        <taxon>Pseudomonadati</taxon>
        <taxon>Bacteroidota</taxon>
        <taxon>Cytophagia</taxon>
        <taxon>Cytophagales</taxon>
        <taxon>Cyclobacteriaceae</taxon>
        <taxon>Aquiflexum</taxon>
    </lineage>
</organism>
<comment type="subcellular location">
    <subcellularLocation>
        <location evidence="1">Endomembrane system</location>
        <topology evidence="1">Multi-pass membrane protein</topology>
    </subcellularLocation>
</comment>
<dbReference type="GO" id="GO:0012505">
    <property type="term" value="C:endomembrane system"/>
    <property type="evidence" value="ECO:0007669"/>
    <property type="project" value="UniProtKB-SubCell"/>
</dbReference>
<feature type="domain" description="DUF202" evidence="7">
    <location>
        <begin position="27"/>
        <end position="100"/>
    </location>
</feature>
<accession>A0A1W2H743</accession>
<protein>
    <submittedName>
        <fullName evidence="8">Uncharacterized membrane protein YidH, DUF202 family</fullName>
    </submittedName>
</protein>
<evidence type="ECO:0000256" key="4">
    <source>
        <dbReference type="ARBA" id="ARBA00023136"/>
    </source>
</evidence>
<dbReference type="RefSeq" id="WP_084121547.1">
    <property type="nucleotide sequence ID" value="NZ_LT838813.1"/>
</dbReference>
<proteinExistence type="predicted"/>
<keyword evidence="3 6" id="KW-1133">Transmembrane helix</keyword>
<feature type="region of interest" description="Disordered" evidence="5">
    <location>
        <begin position="1"/>
        <end position="22"/>
    </location>
</feature>
<dbReference type="Proteomes" id="UP000192333">
    <property type="component" value="Chromosome I"/>
</dbReference>
<name>A0A1W2H743_9BACT</name>
<evidence type="ECO:0000256" key="1">
    <source>
        <dbReference type="ARBA" id="ARBA00004127"/>
    </source>
</evidence>
<evidence type="ECO:0000313" key="9">
    <source>
        <dbReference type="Proteomes" id="UP000192333"/>
    </source>
</evidence>
<evidence type="ECO:0000256" key="3">
    <source>
        <dbReference type="ARBA" id="ARBA00022989"/>
    </source>
</evidence>
<evidence type="ECO:0000313" key="8">
    <source>
        <dbReference type="EMBL" id="SMD44760.1"/>
    </source>
</evidence>
<dbReference type="InterPro" id="IPR003807">
    <property type="entry name" value="DUF202"/>
</dbReference>
<feature type="transmembrane region" description="Helical" evidence="6">
    <location>
        <begin position="77"/>
        <end position="94"/>
    </location>
</feature>
<evidence type="ECO:0000259" key="7">
    <source>
        <dbReference type="Pfam" id="PF02656"/>
    </source>
</evidence>
<sequence length="137" mass="15520">MKDTESEKETGEEQKKKKGKSLIQKERTRTAFERLQLAWIRAALTLMAIGIGALEYYFNRIEAGKAPFLKLVTGSELGLFLIITSSVILSLATIQHIKSMAKLKEYFPEMRYSVATVLSILVLALSFLLFLMMSLRL</sequence>
<keyword evidence="9" id="KW-1185">Reference proteome</keyword>
<feature type="compositionally biased region" description="Basic and acidic residues" evidence="5">
    <location>
        <begin position="1"/>
        <end position="15"/>
    </location>
</feature>
<keyword evidence="2 6" id="KW-0812">Transmembrane</keyword>
<dbReference type="OrthoDB" id="826646at2"/>